<dbReference type="PRINTS" id="PR00722">
    <property type="entry name" value="CHYMOTRYPSIN"/>
</dbReference>
<evidence type="ECO:0000256" key="5">
    <source>
        <dbReference type="ARBA" id="ARBA00022670"/>
    </source>
</evidence>
<keyword evidence="8 13" id="KW-0720">Serine protease</keyword>
<evidence type="ECO:0000256" key="4">
    <source>
        <dbReference type="ARBA" id="ARBA00022572"/>
    </source>
</evidence>
<dbReference type="PROSITE" id="PS50240">
    <property type="entry name" value="TRYPSIN_DOM"/>
    <property type="match status" value="4"/>
</dbReference>
<dbReference type="Gene3D" id="2.40.10.10">
    <property type="entry name" value="Trypsin-like serine proteases"/>
    <property type="match status" value="4"/>
</dbReference>
<dbReference type="InterPro" id="IPR038178">
    <property type="entry name" value="Kringle_sf"/>
</dbReference>
<evidence type="ECO:0000256" key="12">
    <source>
        <dbReference type="PROSITE-ProRule" id="PRU00121"/>
    </source>
</evidence>
<protein>
    <submittedName>
        <fullName evidence="17">Oidioi.mRNA.OKI2018_I69.PAR.g12321.t1.cds</fullName>
    </submittedName>
</protein>
<dbReference type="CDD" id="cd00054">
    <property type="entry name" value="EGF_CA"/>
    <property type="match status" value="6"/>
</dbReference>
<feature type="disulfide bond" evidence="11">
    <location>
        <begin position="953"/>
        <end position="962"/>
    </location>
</feature>
<evidence type="ECO:0000313" key="18">
    <source>
        <dbReference type="Proteomes" id="UP001158576"/>
    </source>
</evidence>
<dbReference type="InterPro" id="IPR013032">
    <property type="entry name" value="EGF-like_CS"/>
</dbReference>
<dbReference type="SUPFAM" id="SSF57440">
    <property type="entry name" value="Kringle-like"/>
    <property type="match status" value="1"/>
</dbReference>
<feature type="domain" description="EGF-like" evidence="14">
    <location>
        <begin position="1695"/>
        <end position="1736"/>
    </location>
</feature>
<dbReference type="InterPro" id="IPR001881">
    <property type="entry name" value="EGF-like_Ca-bd_dom"/>
</dbReference>
<dbReference type="InterPro" id="IPR000152">
    <property type="entry name" value="EGF-type_Asp/Asn_hydroxyl_site"/>
</dbReference>
<dbReference type="Pfam" id="PF00090">
    <property type="entry name" value="TSP_1"/>
    <property type="match status" value="1"/>
</dbReference>
<dbReference type="InterPro" id="IPR018097">
    <property type="entry name" value="EGF_Ca-bd_CS"/>
</dbReference>
<keyword evidence="5 13" id="KW-0645">Protease</keyword>
<dbReference type="InterPro" id="IPR000742">
    <property type="entry name" value="EGF"/>
</dbReference>
<feature type="domain" description="Peptidase S1" evidence="16">
    <location>
        <begin position="635"/>
        <end position="885"/>
    </location>
</feature>
<dbReference type="InterPro" id="IPR050127">
    <property type="entry name" value="Serine_Proteases_S1"/>
</dbReference>
<dbReference type="Gene3D" id="2.10.25.10">
    <property type="entry name" value="Laminin"/>
    <property type="match status" value="6"/>
</dbReference>
<dbReference type="PROSITE" id="PS50070">
    <property type="entry name" value="KRINGLE_2"/>
    <property type="match status" value="1"/>
</dbReference>
<keyword evidence="2" id="KW-0964">Secreted</keyword>
<dbReference type="SMART" id="SM00209">
    <property type="entry name" value="TSP1"/>
    <property type="match status" value="2"/>
</dbReference>
<evidence type="ECO:0000259" key="15">
    <source>
        <dbReference type="PROSITE" id="PS50070"/>
    </source>
</evidence>
<dbReference type="PROSITE" id="PS00010">
    <property type="entry name" value="ASX_HYDROXYL"/>
    <property type="match status" value="2"/>
</dbReference>
<dbReference type="SUPFAM" id="SSF50494">
    <property type="entry name" value="Trypsin-like serine proteases"/>
    <property type="match status" value="4"/>
</dbReference>
<evidence type="ECO:0000256" key="3">
    <source>
        <dbReference type="ARBA" id="ARBA00022536"/>
    </source>
</evidence>
<keyword evidence="3 11" id="KW-0245">EGF-like domain</keyword>
<evidence type="ECO:0000256" key="11">
    <source>
        <dbReference type="PROSITE-ProRule" id="PRU00076"/>
    </source>
</evidence>
<evidence type="ECO:0000256" key="10">
    <source>
        <dbReference type="ARBA" id="ARBA00023157"/>
    </source>
</evidence>
<dbReference type="InterPro" id="IPR009003">
    <property type="entry name" value="Peptidase_S1_PA"/>
</dbReference>
<feature type="domain" description="EGF-like" evidence="14">
    <location>
        <begin position="1301"/>
        <end position="1337"/>
    </location>
</feature>
<dbReference type="SMART" id="SM00130">
    <property type="entry name" value="KR"/>
    <property type="match status" value="1"/>
</dbReference>
<evidence type="ECO:0000256" key="13">
    <source>
        <dbReference type="RuleBase" id="RU363034"/>
    </source>
</evidence>
<evidence type="ECO:0000313" key="17">
    <source>
        <dbReference type="EMBL" id="CAG5089715.1"/>
    </source>
</evidence>
<proteinExistence type="predicted"/>
<dbReference type="InterPro" id="IPR018056">
    <property type="entry name" value="Kringle_CS"/>
</dbReference>
<dbReference type="SUPFAM" id="SSF82895">
    <property type="entry name" value="TSP-1 type 1 repeat"/>
    <property type="match status" value="2"/>
</dbReference>
<dbReference type="PROSITE" id="PS01186">
    <property type="entry name" value="EGF_2"/>
    <property type="match status" value="2"/>
</dbReference>
<dbReference type="InterPro" id="IPR036383">
    <property type="entry name" value="TSP1_rpt_sf"/>
</dbReference>
<keyword evidence="18" id="KW-1185">Reference proteome</keyword>
<feature type="disulfide bond" evidence="11">
    <location>
        <begin position="911"/>
        <end position="920"/>
    </location>
</feature>
<dbReference type="PROSITE" id="PS50092">
    <property type="entry name" value="TSP1"/>
    <property type="match status" value="2"/>
</dbReference>
<dbReference type="SMART" id="SM00179">
    <property type="entry name" value="EGF_CA"/>
    <property type="match status" value="6"/>
</dbReference>
<dbReference type="PROSITE" id="PS00022">
    <property type="entry name" value="EGF_1"/>
    <property type="match status" value="4"/>
</dbReference>
<feature type="domain" description="EGF-like" evidence="14">
    <location>
        <begin position="1259"/>
        <end position="1296"/>
    </location>
</feature>
<dbReference type="SMART" id="SM00181">
    <property type="entry name" value="EGF"/>
    <property type="match status" value="7"/>
</dbReference>
<dbReference type="PROSITE" id="PS01187">
    <property type="entry name" value="EGF_CA"/>
    <property type="match status" value="1"/>
</dbReference>
<feature type="disulfide bond" evidence="11">
    <location>
        <begin position="1286"/>
        <end position="1295"/>
    </location>
</feature>
<organism evidence="17 18">
    <name type="scientific">Oikopleura dioica</name>
    <name type="common">Tunicate</name>
    <dbReference type="NCBI Taxonomy" id="34765"/>
    <lineage>
        <taxon>Eukaryota</taxon>
        <taxon>Metazoa</taxon>
        <taxon>Chordata</taxon>
        <taxon>Tunicata</taxon>
        <taxon>Appendicularia</taxon>
        <taxon>Copelata</taxon>
        <taxon>Oikopleuridae</taxon>
        <taxon>Oikopleura</taxon>
    </lineage>
</organism>
<dbReference type="PRINTS" id="PR00018">
    <property type="entry name" value="KRINGLE"/>
</dbReference>
<evidence type="ECO:0000256" key="1">
    <source>
        <dbReference type="ARBA" id="ARBA00004613"/>
    </source>
</evidence>
<evidence type="ECO:0000256" key="7">
    <source>
        <dbReference type="ARBA" id="ARBA00022801"/>
    </source>
</evidence>
<dbReference type="InterPro" id="IPR000001">
    <property type="entry name" value="Kringle"/>
</dbReference>
<dbReference type="PANTHER" id="PTHR24264:SF65">
    <property type="entry name" value="SRCR DOMAIN-CONTAINING PROTEIN"/>
    <property type="match status" value="1"/>
</dbReference>
<reference evidence="17 18" key="1">
    <citation type="submission" date="2021-04" db="EMBL/GenBank/DDBJ databases">
        <authorList>
            <person name="Bliznina A."/>
        </authorList>
    </citation>
    <scope>NUCLEOTIDE SEQUENCE [LARGE SCALE GENOMIC DNA]</scope>
</reference>
<feature type="disulfide bond" evidence="11">
    <location>
        <begin position="1327"/>
        <end position="1336"/>
    </location>
</feature>
<dbReference type="PROSITE" id="PS00135">
    <property type="entry name" value="TRYPSIN_SER"/>
    <property type="match status" value="1"/>
</dbReference>
<dbReference type="Pfam" id="PF07645">
    <property type="entry name" value="EGF_CA"/>
    <property type="match status" value="1"/>
</dbReference>
<feature type="domain" description="EGF-like" evidence="14">
    <location>
        <begin position="927"/>
        <end position="963"/>
    </location>
</feature>
<feature type="domain" description="Kringle" evidence="15">
    <location>
        <begin position="71"/>
        <end position="141"/>
    </location>
</feature>
<dbReference type="InterPro" id="IPR033116">
    <property type="entry name" value="TRYPSIN_SER"/>
</dbReference>
<feature type="domain" description="Peptidase S1" evidence="16">
    <location>
        <begin position="331"/>
        <end position="551"/>
    </location>
</feature>
<sequence length="2050" mass="224586">MRVLGALIFGALAQESDEWSDWTEWSACEKGVYKRVRRCHNMQEGRAFNRVANDACGGHYQEYRSCARRTPCLNGNGADYDGTNFKTENYNTCDRWDQLSEEDHHMPTDSIHHNFCRNPNDADRPWCYVNGTVEFCEITPCDEAQTLKNTFHQLESDEEKELDAGPVASTDDIESGTASTNNIGCCPTLILCGNAEDHSMVTGSYVYNDRGRYYRHQSRNVYFYYDRRFKKWLLSTSMYDSEVHGYLDESVDCPAMAISSLKMAKMVKGRAEFIESAINIGCSRASKSQVYQCSLPEVHPEISTPVGPAGLQGNTRSIVSPSEHYKEFSRIMGGVHVEEAVPGSWPHQVSLQGPSGHFCGGSLISPDYVLTSAKCASMMGDKGFSAVMGLHNLEENNHQEICVQETIIHPDYNPDTSAHDIALVRLSWSAKLDSWTNPACVIEGEIPPDILCVATGWGSAKNEALFYPTRLQQYPISFHRPCSTEDTLCSGTGGIGVCTGDVSSPLTCFVGGKWLLAGISTQREECKDVSVNRNYFTKAAFYNEWIQTVMKEGQAVAEWTQWTEWSKCSRECGVGLKFRRRTCEGRGACEGVGEQSETCMSGRECSSLSHPQCAKGINFDNGNDSLTARRINSRIVGGITADQREWPWIVMAADRNKGKMGQFCGATIISERWLISAGHCYVTSWSEPNPARYSFYAGVQKRYGSEEYEQAFGIEEIICHEKYQMATNTIVNDICLLKTDKPIQWTDRVKPICLPEQVGGPDIGEFCKVAGWGDTMGTPGLNQFNLNEVAVPIISYETCQNWYDDEMVRIYEKEHLCAGYEQGTMDACQGDSGGPFVCYDQQENGSNDPYLQGVVSFGVGCADAKNPGVYTRITSYLDFISNIIVDACAAEPCENDGVCTLVGAADYRCECKTNFSGRHCEIDEVALEIGCKDDPCKNDATCITELNSYRCECELGWAGRLCDREVPQCEVMFQESTETRFIGLGQLGISLGGGGGFRGKRAANSTHGLGRSLMSMGIDRGIPQMADRIVGGEVSVAGAWPWIVQIADNYGQYCSGVIIDKHFVLTAKPCVTNSKPEDLYVIVGGFQINTDEATRAVHTISSITCNTNVINLADGICVLHIAQEMYFNNYVQPMCLPDEDIKFSEGSRCYMAGWGETMLDGNNNMLHELDMPLFSDTLCKNHFMQNNIRGYYNDIHMCAGYFDHRGACTGDAGGPLMCLHGGMPYLAGILSWSEGCRLESTPAVFSDISFQKEFIDSVVGNPCIGEPCQNGGHCEENAAGGYTCHCVDDYSGDTCGVDLKMIDDCAAEPCQNGGVCEDDIGGYICTCPEGFYGQSCENAQTFCRDSDVFITQGPRATYPWAAFLIMQAGRSNVGTPFCTGSIIDDRHILTTASCVFSTDKSLIGIQYGVEGPKPVLSEAVDEVFIHPLYSFYEFNSKAADIAIIRLSHTIEFNNFVQPACLSDEVETAVGKQCKVLGIQGDGNIGESNVNNIGLDYCEKWNPAFALKNTHHKCFTYADSNRDICNSGVGASVWCVDELMQPVIHGLTAFGQSCDEEGTPGVSTNIGYFHAWIKQILSHGEASCADSDCEGVCVEQKYNDEFIVQYPGYICQGENPCEDGVDTCPTQSTCNANPDEETGFSCDCALGLRLDEDMCVDVDECLENVCGENQTCVNNEGSYDCICSDGFENTDSGCVDINECLEEGTCGEGAICTNNLGAAATCSCPEGLEGNAYKKCEHPPQFCNHPRVDGAVTGNVVLTGCLPPFKDGSVCSPRCGRSGYVINTGVDAITCNCIAPDGGCEWDGKDIACVNQKRMTTVPPTTTTQSTIPTLAPACAALNELYPSFPKVRLECDTVDGRPTDRASCKVFCVTGGARSSMNEVNCSCKGSKCKWLEWKELKKNEIECIDPNAPKELVGCNLKKEIGKYMGEGVVLGCDNIISKSCPVTCAERSFTPDFKKLNCKCKTKKGKTKCKLKEAKKVKKKGLTCGNGVGRKRKIGRNTRPRLDDFSCPNPYEKYGESFEYGVLMECDNFEVGGKCNLSCNGTPTGPVK</sequence>
<dbReference type="Pfam" id="PF00008">
    <property type="entry name" value="EGF"/>
    <property type="match status" value="2"/>
</dbReference>
<keyword evidence="6" id="KW-0677">Repeat</keyword>
<dbReference type="InterPro" id="IPR018114">
    <property type="entry name" value="TRYPSIN_HIS"/>
</dbReference>
<keyword evidence="10 11" id="KW-1015">Disulfide bond</keyword>
<dbReference type="Pfam" id="PF00051">
    <property type="entry name" value="Kringle"/>
    <property type="match status" value="1"/>
</dbReference>
<dbReference type="Pfam" id="PF00089">
    <property type="entry name" value="Trypsin"/>
    <property type="match status" value="4"/>
</dbReference>
<keyword evidence="4 12" id="KW-0420">Kringle</keyword>
<feature type="domain" description="Peptidase S1" evidence="16">
    <location>
        <begin position="1029"/>
        <end position="1260"/>
    </location>
</feature>
<gene>
    <name evidence="17" type="ORF">OKIOD_LOCUS3879</name>
</gene>
<comment type="caution">
    <text evidence="11">Lacks conserved residue(s) required for the propagation of feature annotation.</text>
</comment>
<dbReference type="InterPro" id="IPR000884">
    <property type="entry name" value="TSP1_rpt"/>
</dbReference>
<dbReference type="EMBL" id="OU015568">
    <property type="protein sequence ID" value="CAG5089715.1"/>
    <property type="molecule type" value="Genomic_DNA"/>
</dbReference>
<dbReference type="Gene3D" id="2.20.100.10">
    <property type="entry name" value="Thrombospondin type-1 (TSP1) repeat"/>
    <property type="match status" value="1"/>
</dbReference>
<dbReference type="InterPro" id="IPR043504">
    <property type="entry name" value="Peptidase_S1_PA_chymotrypsin"/>
</dbReference>
<comment type="subcellular location">
    <subcellularLocation>
        <location evidence="1">Secreted</location>
    </subcellularLocation>
</comment>
<dbReference type="PANTHER" id="PTHR24264">
    <property type="entry name" value="TRYPSIN-RELATED"/>
    <property type="match status" value="1"/>
</dbReference>
<feature type="domain" description="EGF-like" evidence="14">
    <location>
        <begin position="884"/>
        <end position="921"/>
    </location>
</feature>
<keyword evidence="9" id="KW-0106">Calcium</keyword>
<evidence type="ECO:0000259" key="14">
    <source>
        <dbReference type="PROSITE" id="PS50026"/>
    </source>
</evidence>
<dbReference type="PROSITE" id="PS50026">
    <property type="entry name" value="EGF_3"/>
    <property type="match status" value="6"/>
</dbReference>
<dbReference type="CDD" id="cd00190">
    <property type="entry name" value="Tryp_SPc"/>
    <property type="match status" value="3"/>
</dbReference>
<keyword evidence="7 13" id="KW-0378">Hydrolase</keyword>
<dbReference type="Proteomes" id="UP001158576">
    <property type="component" value="Chromosome PAR"/>
</dbReference>
<evidence type="ECO:0000256" key="6">
    <source>
        <dbReference type="ARBA" id="ARBA00022737"/>
    </source>
</evidence>
<dbReference type="Pfam" id="PF12661">
    <property type="entry name" value="hEGF"/>
    <property type="match status" value="1"/>
</dbReference>
<accession>A0ABN7S4C8</accession>
<evidence type="ECO:0000259" key="16">
    <source>
        <dbReference type="PROSITE" id="PS50240"/>
    </source>
</evidence>
<evidence type="ECO:0000256" key="2">
    <source>
        <dbReference type="ARBA" id="ARBA00022525"/>
    </source>
</evidence>
<dbReference type="SUPFAM" id="SSF57196">
    <property type="entry name" value="EGF/Laminin"/>
    <property type="match status" value="5"/>
</dbReference>
<feature type="domain" description="EGF-like" evidence="14">
    <location>
        <begin position="1656"/>
        <end position="1692"/>
    </location>
</feature>
<dbReference type="PROSITE" id="PS00021">
    <property type="entry name" value="KRINGLE_1"/>
    <property type="match status" value="1"/>
</dbReference>
<dbReference type="InterPro" id="IPR013806">
    <property type="entry name" value="Kringle-like"/>
</dbReference>
<evidence type="ECO:0000256" key="9">
    <source>
        <dbReference type="ARBA" id="ARBA00022837"/>
    </source>
</evidence>
<feature type="domain" description="Peptidase S1" evidence="16">
    <location>
        <begin position="1350"/>
        <end position="1577"/>
    </location>
</feature>
<dbReference type="Gene3D" id="2.40.20.10">
    <property type="entry name" value="Plasminogen Kringle 4"/>
    <property type="match status" value="1"/>
</dbReference>
<evidence type="ECO:0000256" key="8">
    <source>
        <dbReference type="ARBA" id="ARBA00022825"/>
    </source>
</evidence>
<dbReference type="PROSITE" id="PS00134">
    <property type="entry name" value="TRYPSIN_HIS"/>
    <property type="match status" value="1"/>
</dbReference>
<name>A0ABN7S4C8_OIKDI</name>
<dbReference type="InterPro" id="IPR001254">
    <property type="entry name" value="Trypsin_dom"/>
</dbReference>
<dbReference type="InterPro" id="IPR049883">
    <property type="entry name" value="NOTCH1_EGF-like"/>
</dbReference>
<dbReference type="SMART" id="SM00020">
    <property type="entry name" value="Tryp_SPc"/>
    <property type="match status" value="4"/>
</dbReference>
<dbReference type="InterPro" id="IPR001314">
    <property type="entry name" value="Peptidase_S1A"/>
</dbReference>